<dbReference type="Proteomes" id="UP000663882">
    <property type="component" value="Unassembled WGS sequence"/>
</dbReference>
<dbReference type="Gene3D" id="2.100.10.50">
    <property type="match status" value="1"/>
</dbReference>
<dbReference type="GO" id="GO:0000813">
    <property type="term" value="C:ESCRT I complex"/>
    <property type="evidence" value="ECO:0007669"/>
    <property type="project" value="InterPro"/>
</dbReference>
<feature type="transmembrane region" description="Helical" evidence="8">
    <location>
        <begin position="21"/>
        <end position="43"/>
    </location>
</feature>
<comment type="similarity">
    <text evidence="2">Belongs to the MVB12 family.</text>
</comment>
<dbReference type="EMBL" id="CAJOAX010001355">
    <property type="protein sequence ID" value="CAF3708645.1"/>
    <property type="molecule type" value="Genomic_DNA"/>
</dbReference>
<dbReference type="PANTHER" id="PTHR31547">
    <property type="entry name" value="MULTIVESICULAR BODY SUBUNIT 12B"/>
    <property type="match status" value="1"/>
</dbReference>
<sequence>MNRLYNTTIKVYPKSDKLYDFIVKNITLAAISNFIFSLPNSLFPQPQQQQQQQNSSDTLNIDENNMSSSMNDTNLPITGICLISKPGNVPTGYQCIRKVFDDQLRDADLMADSLLERKDRFVCITRIFPLAGNKTLVLEDVKLINERESPPPGYYGLLETIDTRAKGTAKRTICVKLADRQAGMKCICDIIFLYHSKRPPAFYTLIGDINGLQMYVKEGTVPPFRAPSSSQASSHLYPNPMNDQSYYGPQQSYNTSEYSSTHTIPKKSDEKDILEGIPFSINPKYLNGNRNGANNLSGLDSFRILSPYEIEQYFNYDFNLERSFMS</sequence>
<evidence type="ECO:0000256" key="7">
    <source>
        <dbReference type="SAM" id="MobiDB-lite"/>
    </source>
</evidence>
<dbReference type="GO" id="GO:0015031">
    <property type="term" value="P:protein transport"/>
    <property type="evidence" value="ECO:0007669"/>
    <property type="project" value="UniProtKB-KW"/>
</dbReference>
<keyword evidence="5" id="KW-0653">Protein transport</keyword>
<dbReference type="OrthoDB" id="6021306at2759"/>
<feature type="region of interest" description="Disordered" evidence="7">
    <location>
        <begin position="45"/>
        <end position="65"/>
    </location>
</feature>
<evidence type="ECO:0000313" key="11">
    <source>
        <dbReference type="EMBL" id="CAF1037824.1"/>
    </source>
</evidence>
<protein>
    <recommendedName>
        <fullName evidence="14">Protein FAM125A</fullName>
    </recommendedName>
</protein>
<dbReference type="GO" id="GO:0019075">
    <property type="term" value="P:virus maturation"/>
    <property type="evidence" value="ECO:0007669"/>
    <property type="project" value="TreeGrafter"/>
</dbReference>
<evidence type="ECO:0000256" key="3">
    <source>
        <dbReference type="ARBA" id="ARBA00022448"/>
    </source>
</evidence>
<keyword evidence="8" id="KW-1133">Transmembrane helix</keyword>
<dbReference type="AlphaFoldDB" id="A0A814JN46"/>
<keyword evidence="6 8" id="KW-0472">Membrane</keyword>
<comment type="subcellular location">
    <subcellularLocation>
        <location evidence="1">Late endosome membrane</location>
        <topology evidence="1">Peripheral membrane protein</topology>
    </subcellularLocation>
</comment>
<evidence type="ECO:0000259" key="10">
    <source>
        <dbReference type="PROSITE" id="PS51498"/>
    </source>
</evidence>
<feature type="domain" description="MABP" evidence="10">
    <location>
        <begin position="74"/>
        <end position="220"/>
    </location>
</feature>
<dbReference type="Pfam" id="PF10240">
    <property type="entry name" value="DUF2464"/>
    <property type="match status" value="1"/>
</dbReference>
<keyword evidence="8" id="KW-0812">Transmembrane</keyword>
<feature type="compositionally biased region" description="Polar residues" evidence="7">
    <location>
        <begin position="54"/>
        <end position="65"/>
    </location>
</feature>
<evidence type="ECO:0000256" key="6">
    <source>
        <dbReference type="ARBA" id="ARBA00023136"/>
    </source>
</evidence>
<evidence type="ECO:0000313" key="13">
    <source>
        <dbReference type="Proteomes" id="UP000663882"/>
    </source>
</evidence>
<keyword evidence="3" id="KW-0813">Transport</keyword>
<accession>A0A814JN46</accession>
<dbReference type="InterPro" id="IPR023341">
    <property type="entry name" value="MABP"/>
</dbReference>
<organism evidence="11 13">
    <name type="scientific">Rotaria sordida</name>
    <dbReference type="NCBI Taxonomy" id="392033"/>
    <lineage>
        <taxon>Eukaryota</taxon>
        <taxon>Metazoa</taxon>
        <taxon>Spiralia</taxon>
        <taxon>Gnathifera</taxon>
        <taxon>Rotifera</taxon>
        <taxon>Eurotatoria</taxon>
        <taxon>Bdelloidea</taxon>
        <taxon>Philodinida</taxon>
        <taxon>Philodinidae</taxon>
        <taxon>Rotaria</taxon>
    </lineage>
</organism>
<dbReference type="GO" id="GO:0046755">
    <property type="term" value="P:viral budding"/>
    <property type="evidence" value="ECO:0007669"/>
    <property type="project" value="TreeGrafter"/>
</dbReference>
<dbReference type="Proteomes" id="UP000663823">
    <property type="component" value="Unassembled WGS sequence"/>
</dbReference>
<dbReference type="EMBL" id="CAJNOO010000805">
    <property type="protein sequence ID" value="CAF1037824.1"/>
    <property type="molecule type" value="Genomic_DNA"/>
</dbReference>
<proteinExistence type="inferred from homology"/>
<dbReference type="PROSITE" id="PS51498">
    <property type="entry name" value="MABP"/>
    <property type="match status" value="1"/>
</dbReference>
<evidence type="ECO:0000259" key="9">
    <source>
        <dbReference type="PROSITE" id="PS51497"/>
    </source>
</evidence>
<comment type="caution">
    <text evidence="11">The sequence shown here is derived from an EMBL/GenBank/DDBJ whole genome shotgun (WGS) entry which is preliminary data.</text>
</comment>
<dbReference type="PANTHER" id="PTHR31547:SF1">
    <property type="entry name" value="MULTIVESICULAR BODY SUBUNIT 12B"/>
    <property type="match status" value="1"/>
</dbReference>
<gene>
    <name evidence="12" type="ORF">OTI717_LOCUS13025</name>
    <name evidence="11" type="ORF">RFH988_LOCUS16057</name>
</gene>
<dbReference type="GO" id="GO:0031902">
    <property type="term" value="C:late endosome membrane"/>
    <property type="evidence" value="ECO:0007669"/>
    <property type="project" value="UniProtKB-SubCell"/>
</dbReference>
<evidence type="ECO:0000256" key="4">
    <source>
        <dbReference type="ARBA" id="ARBA00022753"/>
    </source>
</evidence>
<evidence type="ECO:0000256" key="2">
    <source>
        <dbReference type="ARBA" id="ARBA00010432"/>
    </source>
</evidence>
<dbReference type="PROSITE" id="PS51497">
    <property type="entry name" value="UMA"/>
    <property type="match status" value="1"/>
</dbReference>
<evidence type="ECO:0000256" key="8">
    <source>
        <dbReference type="SAM" id="Phobius"/>
    </source>
</evidence>
<dbReference type="InterPro" id="IPR023340">
    <property type="entry name" value="UMA"/>
</dbReference>
<dbReference type="InterPro" id="IPR018798">
    <property type="entry name" value="MVB12A/B"/>
</dbReference>
<reference evidence="11" key="1">
    <citation type="submission" date="2021-02" db="EMBL/GenBank/DDBJ databases">
        <authorList>
            <person name="Nowell W R."/>
        </authorList>
    </citation>
    <scope>NUCLEOTIDE SEQUENCE</scope>
</reference>
<evidence type="ECO:0000256" key="5">
    <source>
        <dbReference type="ARBA" id="ARBA00022927"/>
    </source>
</evidence>
<dbReference type="GO" id="GO:0042058">
    <property type="term" value="P:regulation of epidermal growth factor receptor signaling pathway"/>
    <property type="evidence" value="ECO:0007669"/>
    <property type="project" value="TreeGrafter"/>
</dbReference>
<name>A0A814JN46_9BILA</name>
<evidence type="ECO:0000313" key="12">
    <source>
        <dbReference type="EMBL" id="CAF3708645.1"/>
    </source>
</evidence>
<feature type="domain" description="UMA" evidence="9">
    <location>
        <begin position="274"/>
        <end position="325"/>
    </location>
</feature>
<dbReference type="InterPro" id="IPR040297">
    <property type="entry name" value="MVB12B"/>
</dbReference>
<keyword evidence="4" id="KW-0967">Endosome</keyword>
<evidence type="ECO:0000256" key="1">
    <source>
        <dbReference type="ARBA" id="ARBA00004633"/>
    </source>
</evidence>
<evidence type="ECO:0008006" key="14">
    <source>
        <dbReference type="Google" id="ProtNLM"/>
    </source>
</evidence>